<dbReference type="RefSeq" id="WP_062108887.1">
    <property type="nucleotide sequence ID" value="NZ_LHZR01000110.1"/>
</dbReference>
<keyword evidence="4" id="KW-0378">Hydrolase</keyword>
<protein>
    <submittedName>
        <fullName evidence="9">DNA polymerase</fullName>
    </submittedName>
</protein>
<dbReference type="OrthoDB" id="5290748at2"/>
<dbReference type="GO" id="GO:0006281">
    <property type="term" value="P:DNA repair"/>
    <property type="evidence" value="ECO:0007669"/>
    <property type="project" value="UniProtKB-KW"/>
</dbReference>
<keyword evidence="6" id="KW-0411">Iron-sulfur</keyword>
<evidence type="ECO:0000256" key="4">
    <source>
        <dbReference type="ARBA" id="ARBA00022801"/>
    </source>
</evidence>
<dbReference type="PANTHER" id="PTHR33693">
    <property type="entry name" value="TYPE-5 URACIL-DNA GLYCOSYLASE"/>
    <property type="match status" value="1"/>
</dbReference>
<dbReference type="Proteomes" id="UP000075636">
    <property type="component" value="Unassembled WGS sequence"/>
</dbReference>
<dbReference type="PANTHER" id="PTHR33693:SF1">
    <property type="entry name" value="TYPE-4 URACIL-DNA GLYCOSYLASE"/>
    <property type="match status" value="1"/>
</dbReference>
<feature type="domain" description="Uracil-DNA glycosylase-like" evidence="8">
    <location>
        <begin position="123"/>
        <end position="275"/>
    </location>
</feature>
<gene>
    <name evidence="9" type="ORF">AD945_11215</name>
</gene>
<dbReference type="GO" id="GO:0046872">
    <property type="term" value="F:metal ion binding"/>
    <property type="evidence" value="ECO:0007669"/>
    <property type="project" value="UniProtKB-KW"/>
</dbReference>
<dbReference type="InterPro" id="IPR005122">
    <property type="entry name" value="Uracil-DNA_glycosylase-like"/>
</dbReference>
<proteinExistence type="predicted"/>
<reference evidence="9 10" key="1">
    <citation type="submission" date="2015-06" db="EMBL/GenBank/DDBJ databases">
        <title>Improved classification and identification of acetic acid bacteria using matrix-assisted laser desorption/ionization time-of-flight mass spectrometry; Gluconobacter nephelii and Gluconobacter uchimurae are later heterotypic synonyms of Gluconobacter japonicus and Gluconobacter oxydans, respectively.</title>
        <authorList>
            <person name="Li L."/>
            <person name="Cleenwerck I."/>
            <person name="De Vuyst L."/>
            <person name="Vandamme P."/>
        </authorList>
    </citation>
    <scope>NUCLEOTIDE SEQUENCE [LARGE SCALE GENOMIC DNA]</scope>
    <source>
        <strain evidence="9 10">LMG 1768</strain>
    </source>
</reference>
<evidence type="ECO:0000259" key="8">
    <source>
        <dbReference type="SMART" id="SM00986"/>
    </source>
</evidence>
<organism evidence="9 10">
    <name type="scientific">Gluconobacter albidus</name>
    <dbReference type="NCBI Taxonomy" id="318683"/>
    <lineage>
        <taxon>Bacteria</taxon>
        <taxon>Pseudomonadati</taxon>
        <taxon>Pseudomonadota</taxon>
        <taxon>Alphaproteobacteria</taxon>
        <taxon>Acetobacterales</taxon>
        <taxon>Acetobacteraceae</taxon>
        <taxon>Gluconobacter</taxon>
    </lineage>
</organism>
<keyword evidence="5" id="KW-0408">Iron</keyword>
<dbReference type="SMART" id="SM00986">
    <property type="entry name" value="UDG"/>
    <property type="match status" value="1"/>
</dbReference>
<dbReference type="STRING" id="318683.A0U94_01975"/>
<comment type="caution">
    <text evidence="9">The sequence shown here is derived from an EMBL/GenBank/DDBJ whole genome shotgun (WGS) entry which is preliminary data.</text>
</comment>
<dbReference type="CDD" id="cd10030">
    <property type="entry name" value="UDG-F4_TTUDGA_SPO1dp_like"/>
    <property type="match status" value="1"/>
</dbReference>
<evidence type="ECO:0000256" key="7">
    <source>
        <dbReference type="ARBA" id="ARBA00023204"/>
    </source>
</evidence>
<dbReference type="SMART" id="SM00987">
    <property type="entry name" value="UreE_C"/>
    <property type="match status" value="1"/>
</dbReference>
<dbReference type="Pfam" id="PF03167">
    <property type="entry name" value="UDG"/>
    <property type="match status" value="1"/>
</dbReference>
<keyword evidence="1" id="KW-0004">4Fe-4S</keyword>
<dbReference type="AlphaFoldDB" id="A0A149TH21"/>
<evidence type="ECO:0000256" key="5">
    <source>
        <dbReference type="ARBA" id="ARBA00023004"/>
    </source>
</evidence>
<sequence length="285" mass="30510">MTPPVSSVSAVPSRADLLAALQLQYDWGVDEALCEMPVDRLSEATPQLPPRVSAERQDAAQRLPDAFPEGDGARLRPAKAVGASANGLSGRAVEEAPDLPTLMRLTEAPGDLFLARTATHRLEPVFVEGAPFMLIGEAPDADEDRSGTLFAGEGGALLEKMLRSAGLERGRISMAPALPWRPPGGRTPSDAEMQACLPLLLRTIALCRPGFLVTMGVTPLRMLVGPDAAVGRMRGRWTDVSVPGLATPLPLLPMRHPLQLRASAAARRNAWQDLLILMEKLSPEE</sequence>
<dbReference type="InterPro" id="IPR036895">
    <property type="entry name" value="Uracil-DNA_glycosylase-like_sf"/>
</dbReference>
<accession>A0A149TH21</accession>
<evidence type="ECO:0000256" key="6">
    <source>
        <dbReference type="ARBA" id="ARBA00023014"/>
    </source>
</evidence>
<evidence type="ECO:0000256" key="2">
    <source>
        <dbReference type="ARBA" id="ARBA00022723"/>
    </source>
</evidence>
<keyword evidence="2" id="KW-0479">Metal-binding</keyword>
<evidence type="ECO:0000256" key="1">
    <source>
        <dbReference type="ARBA" id="ARBA00022485"/>
    </source>
</evidence>
<evidence type="ECO:0000313" key="10">
    <source>
        <dbReference type="Proteomes" id="UP000075636"/>
    </source>
</evidence>
<keyword evidence="7" id="KW-0234">DNA repair</keyword>
<dbReference type="SUPFAM" id="SSF52141">
    <property type="entry name" value="Uracil-DNA glycosylase-like"/>
    <property type="match status" value="1"/>
</dbReference>
<dbReference type="InterPro" id="IPR051536">
    <property type="entry name" value="UDG_Type-4/5"/>
</dbReference>
<evidence type="ECO:0000313" key="9">
    <source>
        <dbReference type="EMBL" id="KXV47156.1"/>
    </source>
</evidence>
<keyword evidence="3" id="KW-0227">DNA damage</keyword>
<dbReference type="GO" id="GO:0097506">
    <property type="term" value="F:deaminated base DNA N-glycosylase activity"/>
    <property type="evidence" value="ECO:0007669"/>
    <property type="project" value="UniProtKB-ARBA"/>
</dbReference>
<dbReference type="GO" id="GO:0051539">
    <property type="term" value="F:4 iron, 4 sulfur cluster binding"/>
    <property type="evidence" value="ECO:0007669"/>
    <property type="project" value="UniProtKB-KW"/>
</dbReference>
<evidence type="ECO:0000256" key="3">
    <source>
        <dbReference type="ARBA" id="ARBA00022763"/>
    </source>
</evidence>
<name>A0A149TH21_9PROT</name>
<dbReference type="Gene3D" id="3.40.470.10">
    <property type="entry name" value="Uracil-DNA glycosylase-like domain"/>
    <property type="match status" value="1"/>
</dbReference>
<dbReference type="PATRIC" id="fig|318683.6.peg.2277"/>
<dbReference type="EMBL" id="LHZR01000110">
    <property type="protein sequence ID" value="KXV47156.1"/>
    <property type="molecule type" value="Genomic_DNA"/>
</dbReference>